<comment type="caution">
    <text evidence="2">The sequence shown here is derived from an EMBL/GenBank/DDBJ whole genome shotgun (WGS) entry which is preliminary data.</text>
</comment>
<accession>A0ABQ5UYV1</accession>
<sequence>MVLSQPARQLALCTVACLGVSLSAIMGVPAQAQDQTVPVSVAEYESVLEEITARRSNLALREYYLTQQQAEIASLTQRIEAAQNNDASEELIPLVRTMVAELEKEMVDGLPFRIERRFGLLDSLREDLQGDGLLASDIYRRAMELIGTEVEYGLQVGSYTGNNPINPGTRFAACEQNVESAECDLSDEQEQALESGAVLFDLRDQIYDGNFIHYGRMALLYLERDSSEGYRYNEDTKEWDALSNSELLGLRQNVRIARGESAISTMTAPIRKGERAADAS</sequence>
<organism evidence="2 3">
    <name type="scientific">Algimonas porphyrae</name>
    <dbReference type="NCBI Taxonomy" id="1128113"/>
    <lineage>
        <taxon>Bacteria</taxon>
        <taxon>Pseudomonadati</taxon>
        <taxon>Pseudomonadota</taxon>
        <taxon>Alphaproteobacteria</taxon>
        <taxon>Maricaulales</taxon>
        <taxon>Robiginitomaculaceae</taxon>
        <taxon>Algimonas</taxon>
    </lineage>
</organism>
<protein>
    <recommendedName>
        <fullName evidence="4">DUF3450 domain-containing protein</fullName>
    </recommendedName>
</protein>
<feature type="signal peptide" evidence="1">
    <location>
        <begin position="1"/>
        <end position="32"/>
    </location>
</feature>
<dbReference type="RefSeq" id="WP_284369965.1">
    <property type="nucleotide sequence ID" value="NZ_BSNJ01000002.1"/>
</dbReference>
<dbReference type="InterPro" id="IPR016866">
    <property type="entry name" value="UCP028069"/>
</dbReference>
<feature type="chain" id="PRO_5045198348" description="DUF3450 domain-containing protein" evidence="1">
    <location>
        <begin position="33"/>
        <end position="280"/>
    </location>
</feature>
<keyword evidence="3" id="KW-1185">Reference proteome</keyword>
<dbReference type="Pfam" id="PF11932">
    <property type="entry name" value="DUF3450"/>
    <property type="match status" value="2"/>
</dbReference>
<proteinExistence type="predicted"/>
<keyword evidence="1" id="KW-0732">Signal</keyword>
<dbReference type="EMBL" id="BSNJ01000002">
    <property type="protein sequence ID" value="GLQ19892.1"/>
    <property type="molecule type" value="Genomic_DNA"/>
</dbReference>
<gene>
    <name evidence="2" type="ORF">GCM10007854_08470</name>
</gene>
<reference evidence="2" key="2">
    <citation type="submission" date="2023-01" db="EMBL/GenBank/DDBJ databases">
        <title>Draft genome sequence of Algimonas porphyrae strain NBRC 108216.</title>
        <authorList>
            <person name="Sun Q."/>
            <person name="Mori K."/>
        </authorList>
    </citation>
    <scope>NUCLEOTIDE SEQUENCE</scope>
    <source>
        <strain evidence="2">NBRC 108216</strain>
    </source>
</reference>
<name>A0ABQ5UYV1_9PROT</name>
<reference evidence="2" key="1">
    <citation type="journal article" date="2014" name="Int. J. Syst. Evol. Microbiol.">
        <title>Complete genome of a new Firmicutes species belonging to the dominant human colonic microbiota ('Ruminococcus bicirculans') reveals two chromosomes and a selective capacity to utilize plant glucans.</title>
        <authorList>
            <consortium name="NISC Comparative Sequencing Program"/>
            <person name="Wegmann U."/>
            <person name="Louis P."/>
            <person name="Goesmann A."/>
            <person name="Henrissat B."/>
            <person name="Duncan S.H."/>
            <person name="Flint H.J."/>
        </authorList>
    </citation>
    <scope>NUCLEOTIDE SEQUENCE</scope>
    <source>
        <strain evidence="2">NBRC 108216</strain>
    </source>
</reference>
<evidence type="ECO:0008006" key="4">
    <source>
        <dbReference type="Google" id="ProtNLM"/>
    </source>
</evidence>
<evidence type="ECO:0000313" key="2">
    <source>
        <dbReference type="EMBL" id="GLQ19892.1"/>
    </source>
</evidence>
<dbReference type="Proteomes" id="UP001161390">
    <property type="component" value="Unassembled WGS sequence"/>
</dbReference>
<evidence type="ECO:0000313" key="3">
    <source>
        <dbReference type="Proteomes" id="UP001161390"/>
    </source>
</evidence>
<evidence type="ECO:0000256" key="1">
    <source>
        <dbReference type="SAM" id="SignalP"/>
    </source>
</evidence>